<dbReference type="PANTHER" id="PTHR35147:SF2">
    <property type="entry name" value="CHEMORECEPTOR GLUTAMINE DEAMIDASE CHED-RELATED"/>
    <property type="match status" value="1"/>
</dbReference>
<accession>A0ABV7VFF0</accession>
<dbReference type="PANTHER" id="PTHR35147">
    <property type="entry name" value="CHEMORECEPTOR GLUTAMINE DEAMIDASE CHED-RELATED"/>
    <property type="match status" value="1"/>
</dbReference>
<dbReference type="EMBL" id="JBHRYJ010000002">
    <property type="protein sequence ID" value="MFC3676170.1"/>
    <property type="molecule type" value="Genomic_DNA"/>
</dbReference>
<evidence type="ECO:0000256" key="4">
    <source>
        <dbReference type="SAM" id="MobiDB-lite"/>
    </source>
</evidence>
<reference evidence="6" key="1">
    <citation type="journal article" date="2019" name="Int. J. Syst. Evol. Microbiol.">
        <title>The Global Catalogue of Microorganisms (GCM) 10K type strain sequencing project: providing services to taxonomists for standard genome sequencing and annotation.</title>
        <authorList>
            <consortium name="The Broad Institute Genomics Platform"/>
            <consortium name="The Broad Institute Genome Sequencing Center for Infectious Disease"/>
            <person name="Wu L."/>
            <person name="Ma J."/>
        </authorList>
    </citation>
    <scope>NUCLEOTIDE SEQUENCE [LARGE SCALE GENOMIC DNA]</scope>
    <source>
        <strain evidence="6">KCTC 42182</strain>
    </source>
</reference>
<evidence type="ECO:0000256" key="1">
    <source>
        <dbReference type="ARBA" id="ARBA00022500"/>
    </source>
</evidence>
<comment type="function">
    <text evidence="3">Probably deamidates glutamine residues to glutamate on methyl-accepting chemotaxis receptors (MCPs), playing an important role in chemotaxis.</text>
</comment>
<sequence length="218" mass="23417">MNTTPGILRRPAAGDSGGGPAGSGERRRYFDPMLKVNVVQVFQGDFFVSTRTGEMLATVLGSCVASCIRDPVAQVGGMNHFLLPDKGGDTNPDLPLSASLRYGSYSMEQLINGILAAGGRRDRLEVKIFGGANVLAGLRGIGHQNADFVERYLKAEGFKVVAADLRGNLPRKVQYFPSTGVVRLKHIEDASAKTVFQRETAKKITAVQTQSGSVELFD</sequence>
<dbReference type="InterPro" id="IPR005659">
    <property type="entry name" value="Chemorcpt_Glu_NH3ase_CheD"/>
</dbReference>
<dbReference type="EC" id="3.5.1.44" evidence="3"/>
<organism evidence="5 6">
    <name type="scientific">Ferrovibrio xuzhouensis</name>
    <dbReference type="NCBI Taxonomy" id="1576914"/>
    <lineage>
        <taxon>Bacteria</taxon>
        <taxon>Pseudomonadati</taxon>
        <taxon>Pseudomonadota</taxon>
        <taxon>Alphaproteobacteria</taxon>
        <taxon>Rhodospirillales</taxon>
        <taxon>Rhodospirillaceae</taxon>
        <taxon>Ferrovibrio</taxon>
    </lineage>
</organism>
<keyword evidence="1 3" id="KW-0145">Chemotaxis</keyword>
<dbReference type="Pfam" id="PF03975">
    <property type="entry name" value="CheD"/>
    <property type="match status" value="1"/>
</dbReference>
<comment type="similarity">
    <text evidence="3">Belongs to the CheD family.</text>
</comment>
<gene>
    <name evidence="3" type="primary">cheD</name>
    <name evidence="5" type="ORF">ACFOOQ_11490</name>
</gene>
<keyword evidence="6" id="KW-1185">Reference proteome</keyword>
<evidence type="ECO:0000313" key="6">
    <source>
        <dbReference type="Proteomes" id="UP001595711"/>
    </source>
</evidence>
<dbReference type="HAMAP" id="MF_01440">
    <property type="entry name" value="CheD"/>
    <property type="match status" value="1"/>
</dbReference>
<dbReference type="Proteomes" id="UP001595711">
    <property type="component" value="Unassembled WGS sequence"/>
</dbReference>
<comment type="caution">
    <text evidence="5">The sequence shown here is derived from an EMBL/GenBank/DDBJ whole genome shotgun (WGS) entry which is preliminary data.</text>
</comment>
<dbReference type="RefSeq" id="WP_379726270.1">
    <property type="nucleotide sequence ID" value="NZ_JBHRYJ010000002.1"/>
</dbReference>
<evidence type="ECO:0000256" key="2">
    <source>
        <dbReference type="ARBA" id="ARBA00022801"/>
    </source>
</evidence>
<name>A0ABV7VFF0_9PROT</name>
<dbReference type="InterPro" id="IPR038592">
    <property type="entry name" value="CheD-like_sf"/>
</dbReference>
<dbReference type="SUPFAM" id="SSF64438">
    <property type="entry name" value="CNF1/YfiH-like putative cysteine hydrolases"/>
    <property type="match status" value="1"/>
</dbReference>
<feature type="region of interest" description="Disordered" evidence="4">
    <location>
        <begin position="1"/>
        <end position="26"/>
    </location>
</feature>
<keyword evidence="2 3" id="KW-0378">Hydrolase</keyword>
<evidence type="ECO:0000313" key="5">
    <source>
        <dbReference type="EMBL" id="MFC3676170.1"/>
    </source>
</evidence>
<evidence type="ECO:0000256" key="3">
    <source>
        <dbReference type="HAMAP-Rule" id="MF_01440"/>
    </source>
</evidence>
<comment type="catalytic activity">
    <reaction evidence="3">
        <text>L-glutaminyl-[protein] + H2O = L-glutamyl-[protein] + NH4(+)</text>
        <dbReference type="Rhea" id="RHEA:16441"/>
        <dbReference type="Rhea" id="RHEA-COMP:10207"/>
        <dbReference type="Rhea" id="RHEA-COMP:10208"/>
        <dbReference type="ChEBI" id="CHEBI:15377"/>
        <dbReference type="ChEBI" id="CHEBI:28938"/>
        <dbReference type="ChEBI" id="CHEBI:29973"/>
        <dbReference type="ChEBI" id="CHEBI:30011"/>
        <dbReference type="EC" id="3.5.1.44"/>
    </reaction>
</comment>
<dbReference type="CDD" id="cd16352">
    <property type="entry name" value="CheD"/>
    <property type="match status" value="1"/>
</dbReference>
<protein>
    <recommendedName>
        <fullName evidence="3">Probable chemoreceptor glutamine deamidase CheD</fullName>
        <ecNumber evidence="3">3.5.1.44</ecNumber>
    </recommendedName>
</protein>
<dbReference type="Gene3D" id="3.30.1330.200">
    <property type="match status" value="1"/>
</dbReference>
<proteinExistence type="inferred from homology"/>
<dbReference type="InterPro" id="IPR011324">
    <property type="entry name" value="Cytotoxic_necrot_fac-like_cat"/>
</dbReference>